<keyword evidence="5 7" id="KW-1133">Transmembrane helix</keyword>
<feature type="compositionally biased region" description="Polar residues" evidence="8">
    <location>
        <begin position="237"/>
        <end position="246"/>
    </location>
</feature>
<feature type="transmembrane region" description="Helical" evidence="7">
    <location>
        <begin position="151"/>
        <end position="170"/>
    </location>
</feature>
<feature type="region of interest" description="Disordered" evidence="8">
    <location>
        <begin position="236"/>
        <end position="258"/>
    </location>
</feature>
<dbReference type="PANTHER" id="PTHR12677:SF59">
    <property type="entry name" value="GOLGI APPARATUS MEMBRANE PROTEIN TVP38-RELATED"/>
    <property type="match status" value="1"/>
</dbReference>
<evidence type="ECO:0000256" key="2">
    <source>
        <dbReference type="ARBA" id="ARBA00008640"/>
    </source>
</evidence>
<feature type="transmembrane region" description="Helical" evidence="7">
    <location>
        <begin position="96"/>
        <end position="121"/>
    </location>
</feature>
<organism evidence="10 11">
    <name type="scientific">[Mycobacterium] vasticus</name>
    <dbReference type="NCBI Taxonomy" id="2875777"/>
    <lineage>
        <taxon>Bacteria</taxon>
        <taxon>Bacillati</taxon>
        <taxon>Actinomycetota</taxon>
        <taxon>Actinomycetes</taxon>
        <taxon>Mycobacteriales</taxon>
        <taxon>Mycobacteriaceae</taxon>
        <taxon>Mycolicibacter</taxon>
    </lineage>
</organism>
<dbReference type="Pfam" id="PF09335">
    <property type="entry name" value="VTT_dom"/>
    <property type="match status" value="1"/>
</dbReference>
<gene>
    <name evidence="10" type="ORF">K5L39_04600</name>
</gene>
<dbReference type="PANTHER" id="PTHR12677">
    <property type="entry name" value="GOLGI APPARATUS MEMBRANE PROTEIN TVP38-RELATED"/>
    <property type="match status" value="1"/>
</dbReference>
<evidence type="ECO:0000256" key="4">
    <source>
        <dbReference type="ARBA" id="ARBA00022692"/>
    </source>
</evidence>
<reference evidence="10 11" key="1">
    <citation type="submission" date="2023-12" db="EMBL/GenBank/DDBJ databases">
        <title>Description of new species of Mycobacterium terrae complex isolated from sewage at the Sao Paulo Zoological Park Foundation in Brazil.</title>
        <authorList>
            <person name="Romagnoli C.L."/>
            <person name="Conceicao E.C."/>
            <person name="Machado E."/>
            <person name="Barreto L.B.P.F."/>
            <person name="Sharma A."/>
            <person name="Silva N.M."/>
            <person name="Marques L.E."/>
            <person name="Juliana M.A."/>
            <person name="Lourenco M.C.S."/>
            <person name="Digiampietri L.A."/>
            <person name="Suffys P.N."/>
            <person name="Viana-Niero C."/>
        </authorList>
    </citation>
    <scope>NUCLEOTIDE SEQUENCE [LARGE SCALE GENOMIC DNA]</scope>
    <source>
        <strain evidence="10 11">MYC017</strain>
    </source>
</reference>
<dbReference type="InterPro" id="IPR015414">
    <property type="entry name" value="TMEM64"/>
</dbReference>
<evidence type="ECO:0000256" key="5">
    <source>
        <dbReference type="ARBA" id="ARBA00022989"/>
    </source>
</evidence>
<dbReference type="RefSeq" id="WP_225396297.1">
    <property type="nucleotide sequence ID" value="NZ_JAYJJQ010000003.1"/>
</dbReference>
<keyword evidence="11" id="KW-1185">Reference proteome</keyword>
<keyword evidence="3 7" id="KW-1003">Cell membrane</keyword>
<feature type="transmembrane region" description="Helical" evidence="7">
    <location>
        <begin position="67"/>
        <end position="84"/>
    </location>
</feature>
<accession>A0ABU5YTK0</accession>
<feature type="domain" description="VTT" evidence="9">
    <location>
        <begin position="84"/>
        <end position="200"/>
    </location>
</feature>
<sequence length="258" mass="27303">MTTAPRREIARPLRAVLSATIATARQVPVWRLAVTTAAVAIVAAVALLVHVPTAVQLRDWAQELGPWFPLAFLGAHAAITVFPFPRTAFTLAAGLLFGPMLGVVLAVVASTLSAVTVLVMMRVFGWQLSRWVRHPKVSALDARLRRRGSPAVISLRLIPAIPFSVINYAAGASAIRLLPYSAATLIGLLPGTVAVVVLGDGLTGDVSPMLLLVSACTAAVGVALLVYEVRIHRRRPATTTDASPQSERGFRSVPLSSD</sequence>
<evidence type="ECO:0000259" key="9">
    <source>
        <dbReference type="Pfam" id="PF09335"/>
    </source>
</evidence>
<evidence type="ECO:0000313" key="10">
    <source>
        <dbReference type="EMBL" id="MEB3068455.1"/>
    </source>
</evidence>
<comment type="subcellular location">
    <subcellularLocation>
        <location evidence="1 7">Cell membrane</location>
        <topology evidence="1 7">Multi-pass membrane protein</topology>
    </subcellularLocation>
</comment>
<dbReference type="EMBL" id="JAYJJQ010000003">
    <property type="protein sequence ID" value="MEB3068455.1"/>
    <property type="molecule type" value="Genomic_DNA"/>
</dbReference>
<feature type="transmembrane region" description="Helical" evidence="7">
    <location>
        <begin position="209"/>
        <end position="227"/>
    </location>
</feature>
<evidence type="ECO:0000256" key="6">
    <source>
        <dbReference type="ARBA" id="ARBA00023136"/>
    </source>
</evidence>
<name>A0ABU5YTK0_9MYCO</name>
<keyword evidence="6 7" id="KW-0472">Membrane</keyword>
<feature type="transmembrane region" description="Helical" evidence="7">
    <location>
        <begin position="177"/>
        <end position="197"/>
    </location>
</feature>
<evidence type="ECO:0000313" key="11">
    <source>
        <dbReference type="Proteomes" id="UP001299283"/>
    </source>
</evidence>
<dbReference type="InterPro" id="IPR032816">
    <property type="entry name" value="VTT_dom"/>
</dbReference>
<comment type="caution">
    <text evidence="10">The sequence shown here is derived from an EMBL/GenBank/DDBJ whole genome shotgun (WGS) entry which is preliminary data.</text>
</comment>
<evidence type="ECO:0000256" key="8">
    <source>
        <dbReference type="SAM" id="MobiDB-lite"/>
    </source>
</evidence>
<proteinExistence type="inferred from homology"/>
<dbReference type="Proteomes" id="UP001299283">
    <property type="component" value="Unassembled WGS sequence"/>
</dbReference>
<evidence type="ECO:0000256" key="7">
    <source>
        <dbReference type="RuleBase" id="RU366058"/>
    </source>
</evidence>
<feature type="transmembrane region" description="Helical" evidence="7">
    <location>
        <begin position="32"/>
        <end position="55"/>
    </location>
</feature>
<protein>
    <recommendedName>
        <fullName evidence="7">TVP38/TMEM64 family membrane protein</fullName>
    </recommendedName>
</protein>
<evidence type="ECO:0000256" key="1">
    <source>
        <dbReference type="ARBA" id="ARBA00004651"/>
    </source>
</evidence>
<comment type="similarity">
    <text evidence="2 7">Belongs to the TVP38/TMEM64 family.</text>
</comment>
<keyword evidence="4 7" id="KW-0812">Transmembrane</keyword>
<evidence type="ECO:0000256" key="3">
    <source>
        <dbReference type="ARBA" id="ARBA00022475"/>
    </source>
</evidence>